<evidence type="ECO:0008006" key="3">
    <source>
        <dbReference type="Google" id="ProtNLM"/>
    </source>
</evidence>
<name>A0A7U9TGQ3_9MOLU</name>
<keyword evidence="2" id="KW-1185">Reference proteome</keyword>
<gene>
    <name evidence="1" type="ORF">MPAN_007230</name>
</gene>
<accession>A0A7U9TGQ3</accession>
<evidence type="ECO:0000313" key="2">
    <source>
        <dbReference type="Proteomes" id="UP000620133"/>
    </source>
</evidence>
<dbReference type="RefSeq" id="WP_176238664.1">
    <property type="nucleotide sequence ID" value="NZ_AP024412.1"/>
</dbReference>
<evidence type="ECO:0000313" key="1">
    <source>
        <dbReference type="EMBL" id="BCR35830.1"/>
    </source>
</evidence>
<sequence length="143" mass="16641">MKILLKELKEKTSLDFTYDFQNEIKEIDDILSIKPASIQIDVNIIEEEVVLDFNVEVDMELACAKTLKPVSYHMDIREEVIFGKDEDADFMLTDYIELSDIIFGYIISEKPYTIYHPDAKKISFEEEKSPHPAFAELDTLLKK</sequence>
<dbReference type="KEGG" id="manr:MPAN_007230"/>
<reference evidence="1" key="1">
    <citation type="submission" date="2021-01" db="EMBL/GenBank/DDBJ databases">
        <title>Draft genome sequence of Acholeplasmataceae bacterium strain Mahy22.</title>
        <authorList>
            <person name="Watanabe M."/>
            <person name="Kojima H."/>
            <person name="Fukui M."/>
        </authorList>
    </citation>
    <scope>NUCLEOTIDE SEQUENCE</scope>
    <source>
        <strain evidence="1">Mahy22</strain>
    </source>
</reference>
<dbReference type="EMBL" id="AP024412">
    <property type="protein sequence ID" value="BCR35830.1"/>
    <property type="molecule type" value="Genomic_DNA"/>
</dbReference>
<dbReference type="AlphaFoldDB" id="A0A7U9TGQ3"/>
<organism evidence="1 2">
    <name type="scientific">Mariniplasma anaerobium</name>
    <dbReference type="NCBI Taxonomy" id="2735436"/>
    <lineage>
        <taxon>Bacteria</taxon>
        <taxon>Bacillati</taxon>
        <taxon>Mycoplasmatota</taxon>
        <taxon>Mollicutes</taxon>
        <taxon>Acholeplasmatales</taxon>
        <taxon>Acholeplasmataceae</taxon>
        <taxon>Mariniplasma</taxon>
    </lineage>
</organism>
<proteinExistence type="predicted"/>
<protein>
    <recommendedName>
        <fullName evidence="3">DUF177 domain-containing protein</fullName>
    </recommendedName>
</protein>
<dbReference type="Proteomes" id="UP000620133">
    <property type="component" value="Chromosome"/>
</dbReference>